<evidence type="ECO:0000256" key="1">
    <source>
        <dbReference type="SAM" id="MobiDB-lite"/>
    </source>
</evidence>
<dbReference type="PANTHER" id="PTHR14187">
    <property type="entry name" value="ALPHA KINASE/ELONGATION FACTOR 2 KINASE"/>
    <property type="match status" value="1"/>
</dbReference>
<name>A0ABR3DF08_NEUIN</name>
<sequence>MASLPTRPPPPPPISISVSPAFPGTPKREVSPISTRRSEDDVDEWDAYDDPQDALLNEAATSSRTDSPPRFPNFSSANIPTPETRMVVALDYGTTFSGIAYLSVASRQKDQDLDALADDIRVLQGWPTHESEKVPSEISYSPSPKGCRQWGYDIDDNSRVLKWTKLELEETRSRSAELRTLAETLWGMQLLDLSEDAVIRNDIPRHLAKEPEDIVKDYLDNIAEQTLEEICTQVGRRVADNIPIDMVITHPAKWSDKALNSTYRAVRAAFKADLFPKIRNFSFVSEPEACAHYTLREALREDRVNFRKNDCFIVIDAGGGTVDLASYKVVSLDLDQKQFKLEQIGYPIGDNCGATCIDRAFEQFIEQKLGSEDWEKLIETDAQDQATGGHSIIKPKLRMLHGRFEGIKHQFDGKDQKLGFPIQLPRGIGTTDDEERGIMNGAIKITVDDLKTMFKHSVDKTLVLISQAATHIQVIQKLKIRKIFLSGGFGRSPYLYERVKAWGMTSSIQVDRGDDCWSAVTRGAIIKSLGVHTSLPPIIRPCPRHYGIKVRTQYAPYNSHRPSEVDVDVEGVKWATDQIRWFINKGDALFPGKPMVSTYDCHWSMRAVHFPAHAQNGAGRAPAQNPGSVSQRFDKRGGANIMPPPPPAEVFREVVFVASSADEPPTRFAAVNRGLSLHFSKSIISDSLCYFPSSKTITNSEIGRDTVVTLKCNLTKIPDTNRSEFTNKEAGKFYKFWVKVEIHVTEKCEVKITSGGKVLASAEVPLGEPDISA</sequence>
<dbReference type="EMBL" id="JAVLET010000004">
    <property type="protein sequence ID" value="KAL0471265.1"/>
    <property type="molecule type" value="Genomic_DNA"/>
</dbReference>
<dbReference type="PANTHER" id="PTHR14187:SF82">
    <property type="entry name" value="FAMILY CHAPERONE, PUTATIVE (AFU_ORTHOLOGUE AFUA_7G08575)-RELATED"/>
    <property type="match status" value="1"/>
</dbReference>
<comment type="caution">
    <text evidence="2">The sequence shown here is derived from an EMBL/GenBank/DDBJ whole genome shotgun (WGS) entry which is preliminary data.</text>
</comment>
<evidence type="ECO:0008006" key="4">
    <source>
        <dbReference type="Google" id="ProtNLM"/>
    </source>
</evidence>
<reference evidence="2 3" key="1">
    <citation type="submission" date="2023-09" db="EMBL/GenBank/DDBJ databases">
        <title>Multi-omics analysis of a traditional fermented food reveals byproduct-associated fungal strains for waste-to-food upcycling.</title>
        <authorList>
            <consortium name="Lawrence Berkeley National Laboratory"/>
            <person name="Rekdal V.M."/>
            <person name="Villalobos-Escobedo J.M."/>
            <person name="Rodriguez-Valeron N."/>
            <person name="Garcia M.O."/>
            <person name="Vasquez D.P."/>
            <person name="Damayanti I."/>
            <person name="Sorensen P.M."/>
            <person name="Baidoo E.E."/>
            <person name="De Carvalho A.C."/>
            <person name="Riley R."/>
            <person name="Lipzen A."/>
            <person name="He G."/>
            <person name="Yan M."/>
            <person name="Haridas S."/>
            <person name="Daum C."/>
            <person name="Yoshinaga Y."/>
            <person name="Ng V."/>
            <person name="Grigoriev I.V."/>
            <person name="Munk R."/>
            <person name="Nuraida L."/>
            <person name="Wijaya C.H."/>
            <person name="Morales P.-C."/>
            <person name="Keasling J.D."/>
        </authorList>
    </citation>
    <scope>NUCLEOTIDE SEQUENCE [LARGE SCALE GENOMIC DNA]</scope>
    <source>
        <strain evidence="2 3">FGSC 2613</strain>
    </source>
</reference>
<protein>
    <recommendedName>
        <fullName evidence="4">Hsp70 family chaperone</fullName>
    </recommendedName>
</protein>
<dbReference type="Gene3D" id="3.30.420.40">
    <property type="match status" value="2"/>
</dbReference>
<evidence type="ECO:0000313" key="3">
    <source>
        <dbReference type="Proteomes" id="UP001451303"/>
    </source>
</evidence>
<accession>A0ABR3DF08</accession>
<feature type="region of interest" description="Disordered" evidence="1">
    <location>
        <begin position="616"/>
        <end position="640"/>
    </location>
</feature>
<proteinExistence type="predicted"/>
<dbReference type="Gene3D" id="3.90.640.10">
    <property type="entry name" value="Actin, Chain A, domain 4"/>
    <property type="match status" value="1"/>
</dbReference>
<gene>
    <name evidence="2" type="ORF">QR685DRAFT_280181</name>
</gene>
<dbReference type="InterPro" id="IPR043129">
    <property type="entry name" value="ATPase_NBD"/>
</dbReference>
<feature type="compositionally biased region" description="Acidic residues" evidence="1">
    <location>
        <begin position="40"/>
        <end position="52"/>
    </location>
</feature>
<keyword evidence="3" id="KW-1185">Reference proteome</keyword>
<dbReference type="SUPFAM" id="SSF53067">
    <property type="entry name" value="Actin-like ATPase domain"/>
    <property type="match status" value="2"/>
</dbReference>
<feature type="compositionally biased region" description="Pro residues" evidence="1">
    <location>
        <begin position="1"/>
        <end position="14"/>
    </location>
</feature>
<evidence type="ECO:0000313" key="2">
    <source>
        <dbReference type="EMBL" id="KAL0471265.1"/>
    </source>
</evidence>
<organism evidence="2 3">
    <name type="scientific">Neurospora intermedia</name>
    <dbReference type="NCBI Taxonomy" id="5142"/>
    <lineage>
        <taxon>Eukaryota</taxon>
        <taxon>Fungi</taxon>
        <taxon>Dikarya</taxon>
        <taxon>Ascomycota</taxon>
        <taxon>Pezizomycotina</taxon>
        <taxon>Sordariomycetes</taxon>
        <taxon>Sordariomycetidae</taxon>
        <taxon>Sordariales</taxon>
        <taxon>Sordariaceae</taxon>
        <taxon>Neurospora</taxon>
    </lineage>
</organism>
<feature type="region of interest" description="Disordered" evidence="1">
    <location>
        <begin position="1"/>
        <end position="79"/>
    </location>
</feature>
<dbReference type="CDD" id="cd10170">
    <property type="entry name" value="ASKHA_NBD_HSP70"/>
    <property type="match status" value="1"/>
</dbReference>
<dbReference type="Proteomes" id="UP001451303">
    <property type="component" value="Unassembled WGS sequence"/>
</dbReference>